<organism evidence="2 3">
    <name type="scientific">Alternaria alternata</name>
    <name type="common">Alternaria rot fungus</name>
    <name type="synonym">Torula alternata</name>
    <dbReference type="NCBI Taxonomy" id="5599"/>
    <lineage>
        <taxon>Eukaryota</taxon>
        <taxon>Fungi</taxon>
        <taxon>Dikarya</taxon>
        <taxon>Ascomycota</taxon>
        <taxon>Pezizomycotina</taxon>
        <taxon>Dothideomycetes</taxon>
        <taxon>Pleosporomycetidae</taxon>
        <taxon>Pleosporales</taxon>
        <taxon>Pleosporineae</taxon>
        <taxon>Pleosporaceae</taxon>
        <taxon>Alternaria</taxon>
        <taxon>Alternaria sect. Alternaria</taxon>
        <taxon>Alternaria alternata complex</taxon>
    </lineage>
</organism>
<dbReference type="EMBL" id="PDXD01000042">
    <property type="protein sequence ID" value="RYN70225.1"/>
    <property type="molecule type" value="Genomic_DNA"/>
</dbReference>
<comment type="caution">
    <text evidence="2">The sequence shown here is derived from an EMBL/GenBank/DDBJ whole genome shotgun (WGS) entry which is preliminary data.</text>
</comment>
<dbReference type="VEuPathDB" id="FungiDB:CC77DRAFT_949542"/>
<accession>A0A4Q4N3U2</accession>
<name>A0A4Q4N3U2_ALTAL</name>
<dbReference type="PANTHER" id="PTHR36448">
    <property type="entry name" value="BLR7373 PROTEIN"/>
    <property type="match status" value="1"/>
</dbReference>
<dbReference type="InterPro" id="IPR047121">
    <property type="entry name" value="YjiB-like"/>
</dbReference>
<dbReference type="Gene3D" id="2.60.120.10">
    <property type="entry name" value="Jelly Rolls"/>
    <property type="match status" value="1"/>
</dbReference>
<dbReference type="Pfam" id="PF00190">
    <property type="entry name" value="Cupin_1"/>
    <property type="match status" value="1"/>
</dbReference>
<protein>
    <recommendedName>
        <fullName evidence="1">Cupin type-1 domain-containing protein</fullName>
    </recommendedName>
</protein>
<feature type="domain" description="Cupin type-1" evidence="1">
    <location>
        <begin position="61"/>
        <end position="113"/>
    </location>
</feature>
<evidence type="ECO:0000313" key="2">
    <source>
        <dbReference type="EMBL" id="RYN70225.1"/>
    </source>
</evidence>
<dbReference type="InterPro" id="IPR014710">
    <property type="entry name" value="RmlC-like_jellyroll"/>
</dbReference>
<dbReference type="InterPro" id="IPR011051">
    <property type="entry name" value="RmlC_Cupin_sf"/>
</dbReference>
<dbReference type="AlphaFoldDB" id="A0A4Q4N3U2"/>
<evidence type="ECO:0000259" key="1">
    <source>
        <dbReference type="Pfam" id="PF00190"/>
    </source>
</evidence>
<dbReference type="PANTHER" id="PTHR36448:SF2">
    <property type="entry name" value="CUPIN TYPE-1 DOMAIN-CONTAINING PROTEIN"/>
    <property type="match status" value="1"/>
</dbReference>
<dbReference type="SUPFAM" id="SSF51182">
    <property type="entry name" value="RmlC-like cupins"/>
    <property type="match status" value="1"/>
</dbReference>
<sequence>MSVTWPEQYALSSSTHVPNNILPALIYRDVLPVPVNPELSKRLCEGNGWEKRGEWGEITIPHFHPNTHECYAIIRGSSRLALGRSKEHDAIDGIEVNIHTGDVIVIPAGVSHRSLQSEEGFRYIGVYPKAAPRWRNNHCEGDEPMDALYLEISNVPIPDSDPVFGTNGPLCQIWKSARSRTGVKI</sequence>
<evidence type="ECO:0000313" key="3">
    <source>
        <dbReference type="Proteomes" id="UP000291422"/>
    </source>
</evidence>
<reference evidence="3" key="1">
    <citation type="journal article" date="2019" name="bioRxiv">
        <title>Genomics, evolutionary history and diagnostics of the Alternaria alternata species group including apple and Asian pear pathotypes.</title>
        <authorList>
            <person name="Armitage A.D."/>
            <person name="Cockerton H.M."/>
            <person name="Sreenivasaprasad S."/>
            <person name="Woodhall J.W."/>
            <person name="Lane C.R."/>
            <person name="Harrison R.J."/>
            <person name="Clarkson J.P."/>
        </authorList>
    </citation>
    <scope>NUCLEOTIDE SEQUENCE [LARGE SCALE GENOMIC DNA]</scope>
    <source>
        <strain evidence="3">FERA 1177</strain>
    </source>
</reference>
<dbReference type="CDD" id="cd02219">
    <property type="entry name" value="cupin_YjlB-like"/>
    <property type="match status" value="1"/>
</dbReference>
<dbReference type="Proteomes" id="UP000291422">
    <property type="component" value="Unassembled WGS sequence"/>
</dbReference>
<dbReference type="InterPro" id="IPR006045">
    <property type="entry name" value="Cupin_1"/>
</dbReference>
<gene>
    <name evidence="2" type="ORF">AA0117_g10709</name>
</gene>
<proteinExistence type="predicted"/>